<name>A0A1M5XK59_9RHOB</name>
<gene>
    <name evidence="1" type="ORF">SAMN05443551_3982</name>
</gene>
<dbReference type="Proteomes" id="UP000184221">
    <property type="component" value="Unassembled WGS sequence"/>
</dbReference>
<sequence>MPIARDQILITIDGVKDLIGSGVDFRCRYELVEFTDDGKPRYQCVYLREGEPEAILVSTRFGPYGPEPRLFNIWPGLFKHHHEFGDGRTLCFDSDYSIPFDAPGGGDDLRSGRKRQND</sequence>
<dbReference type="RefSeq" id="WP_072779848.1">
    <property type="nucleotide sequence ID" value="NZ_FQXC01000007.1"/>
</dbReference>
<dbReference type="AlphaFoldDB" id="A0A1M5XK59"/>
<accession>A0A1M5XK59</accession>
<proteinExistence type="predicted"/>
<dbReference type="STRING" id="996342.SAMN05443551_3982"/>
<evidence type="ECO:0000313" key="1">
    <source>
        <dbReference type="EMBL" id="SHI00265.1"/>
    </source>
</evidence>
<dbReference type="EMBL" id="FQXC01000007">
    <property type="protein sequence ID" value="SHI00265.1"/>
    <property type="molecule type" value="Genomic_DNA"/>
</dbReference>
<evidence type="ECO:0000313" key="2">
    <source>
        <dbReference type="Proteomes" id="UP000184221"/>
    </source>
</evidence>
<dbReference type="OrthoDB" id="7846838at2"/>
<reference evidence="1 2" key="1">
    <citation type="submission" date="2016-11" db="EMBL/GenBank/DDBJ databases">
        <authorList>
            <person name="Jaros S."/>
            <person name="Januszkiewicz K."/>
            <person name="Wedrychowicz H."/>
        </authorList>
    </citation>
    <scope>NUCLEOTIDE SEQUENCE [LARGE SCALE GENOMIC DNA]</scope>
    <source>
        <strain evidence="1 2">DSM 29431</strain>
    </source>
</reference>
<keyword evidence="2" id="KW-1185">Reference proteome</keyword>
<protein>
    <submittedName>
        <fullName evidence="1">Uncharacterized protein</fullName>
    </submittedName>
</protein>
<organism evidence="1 2">
    <name type="scientific">Marivita hallyeonensis</name>
    <dbReference type="NCBI Taxonomy" id="996342"/>
    <lineage>
        <taxon>Bacteria</taxon>
        <taxon>Pseudomonadati</taxon>
        <taxon>Pseudomonadota</taxon>
        <taxon>Alphaproteobacteria</taxon>
        <taxon>Rhodobacterales</taxon>
        <taxon>Roseobacteraceae</taxon>
        <taxon>Marivita</taxon>
    </lineage>
</organism>